<dbReference type="AlphaFoldDB" id="A0A1G8AL20"/>
<dbReference type="GO" id="GO:0016104">
    <property type="term" value="P:triterpenoid biosynthetic process"/>
    <property type="evidence" value="ECO:0007669"/>
    <property type="project" value="InterPro"/>
</dbReference>
<dbReference type="PROSITE" id="PS01074">
    <property type="entry name" value="TERPENE_SYNTHASES"/>
    <property type="match status" value="1"/>
</dbReference>
<gene>
    <name evidence="8" type="ORF">SAMN05192534_102210</name>
</gene>
<evidence type="ECO:0000313" key="9">
    <source>
        <dbReference type="Proteomes" id="UP000199163"/>
    </source>
</evidence>
<dbReference type="InterPro" id="IPR008930">
    <property type="entry name" value="Terpenoid_cyclase/PrenylTrfase"/>
</dbReference>
<feature type="domain" description="Squalene cyclase C-terminal" evidence="6">
    <location>
        <begin position="304"/>
        <end position="620"/>
    </location>
</feature>
<protein>
    <submittedName>
        <fullName evidence="8">Sporulene cyclase</fullName>
    </submittedName>
</protein>
<dbReference type="EMBL" id="FNDK01000002">
    <property type="protein sequence ID" value="SDH21651.1"/>
    <property type="molecule type" value="Genomic_DNA"/>
</dbReference>
<dbReference type="InterPro" id="IPR032697">
    <property type="entry name" value="SQ_cyclase_N"/>
</dbReference>
<evidence type="ECO:0000259" key="7">
    <source>
        <dbReference type="Pfam" id="PF13249"/>
    </source>
</evidence>
<dbReference type="InterPro" id="IPR018333">
    <property type="entry name" value="Squalene_cyclase"/>
</dbReference>
<dbReference type="RefSeq" id="WP_091271519.1">
    <property type="nucleotide sequence ID" value="NZ_FNDK01000002.1"/>
</dbReference>
<feature type="domain" description="Squalene cyclase N-terminal" evidence="7">
    <location>
        <begin position="8"/>
        <end position="288"/>
    </location>
</feature>
<dbReference type="PANTHER" id="PTHR11764">
    <property type="entry name" value="TERPENE CYCLASE/MUTASE FAMILY MEMBER"/>
    <property type="match status" value="1"/>
</dbReference>
<dbReference type="Gene3D" id="1.50.10.20">
    <property type="match status" value="2"/>
</dbReference>
<evidence type="ECO:0000256" key="3">
    <source>
        <dbReference type="ARBA" id="ARBA00022737"/>
    </source>
</evidence>
<accession>A0A1G8AL20</accession>
<dbReference type="NCBIfam" id="TIGR01507">
    <property type="entry name" value="hopene_cyclase"/>
    <property type="match status" value="1"/>
</dbReference>
<dbReference type="PANTHER" id="PTHR11764:SF20">
    <property type="entry name" value="LANOSTEROL SYNTHASE"/>
    <property type="match status" value="1"/>
</dbReference>
<keyword evidence="5" id="KW-1133">Transmembrane helix</keyword>
<dbReference type="STRING" id="568899.SAMN05192534_102210"/>
<evidence type="ECO:0000313" key="8">
    <source>
        <dbReference type="EMBL" id="SDH21651.1"/>
    </source>
</evidence>
<dbReference type="SFLD" id="SFLDG01016">
    <property type="entry name" value="Prenyltransferase_Like_2"/>
    <property type="match status" value="1"/>
</dbReference>
<keyword evidence="9" id="KW-1185">Reference proteome</keyword>
<evidence type="ECO:0000256" key="5">
    <source>
        <dbReference type="SAM" id="Phobius"/>
    </source>
</evidence>
<feature type="transmembrane region" description="Helical" evidence="5">
    <location>
        <begin position="480"/>
        <end position="502"/>
    </location>
</feature>
<evidence type="ECO:0000259" key="6">
    <source>
        <dbReference type="Pfam" id="PF13243"/>
    </source>
</evidence>
<dbReference type="Pfam" id="PF13243">
    <property type="entry name" value="SQHop_cyclase_C"/>
    <property type="match status" value="1"/>
</dbReference>
<dbReference type="InterPro" id="IPR006400">
    <property type="entry name" value="Hopene-cyclase"/>
</dbReference>
<name>A0A1G8AL20_9BACI</name>
<keyword evidence="5" id="KW-0472">Membrane</keyword>
<dbReference type="UniPathway" id="UPA00337"/>
<evidence type="ECO:0000256" key="4">
    <source>
        <dbReference type="ARBA" id="ARBA00023235"/>
    </source>
</evidence>
<proteinExistence type="inferred from homology"/>
<dbReference type="NCBIfam" id="TIGR01787">
    <property type="entry name" value="squalene_cyclas"/>
    <property type="match status" value="1"/>
</dbReference>
<evidence type="ECO:0000256" key="1">
    <source>
        <dbReference type="ARBA" id="ARBA00004999"/>
    </source>
</evidence>
<dbReference type="OrthoDB" id="9758578at2"/>
<reference evidence="8 9" key="1">
    <citation type="submission" date="2016-10" db="EMBL/GenBank/DDBJ databases">
        <authorList>
            <person name="de Groot N.N."/>
        </authorList>
    </citation>
    <scope>NUCLEOTIDE SEQUENCE [LARGE SCALE GENOMIC DNA]</scope>
    <source>
        <strain evidence="8 9">DSM 21632</strain>
    </source>
</reference>
<keyword evidence="3" id="KW-0677">Repeat</keyword>
<organism evidence="8 9">
    <name type="scientific">Alteribacillus persepolensis</name>
    <dbReference type="NCBI Taxonomy" id="568899"/>
    <lineage>
        <taxon>Bacteria</taxon>
        <taxon>Bacillati</taxon>
        <taxon>Bacillota</taxon>
        <taxon>Bacilli</taxon>
        <taxon>Bacillales</taxon>
        <taxon>Bacillaceae</taxon>
        <taxon>Alteribacillus</taxon>
    </lineage>
</organism>
<sequence>MKQIQAEINRLVNILVKEQNHDGSWSCPFETGIATDCYMIILLRTLEINDEDLIYALVRRILMKQEKNGAWKLFHDEEKGNLSATVEAYYAVLYSGYRTKHDQSMFLAKQFILKNGGLKEINMFTKVMLALTGRYKWPSHFPMPVELILLPTSFPVNFFDFSVYARSNLTPIFIAADYRFSIKTERSPDISDLFLNRNDHGWERELRGLQSLQSLIRQGIDKLAGYSHELHEIALEHAEKYMLQRIEPDGTFYSYFSSTFLMVFALMARGYPKQHPVIRKAVQGLTSYQTTIDNQMHIQYTTANVWNTALISYGLQEAGVPTSSETIQKAHQYLLSRQHFLYGDWAVHNQNVIPGGWGFSDINTINPDIDDTTASLRSLRTLIVNEPTYSQAWDRAVQWVVSMQNNDGGWAAFEKNVNKSFLSWLPVEGGGKMLLDPSTADLTGRTLEFLGNVTHVDRHHPFVNKGIQWLLRNQRKDGSWYGRWGICYIYGTWAALTGLLAVNVRKKHPSVQKAVQWLYSIQNKNGGWGESCNSDIMKKYVPLYESTRTHTAWALDALVSAENEETPELKRGLKFLLETSGENDWTTTYPKGQGLPGGFYIHYHSYEYLFPLLALSHYKKTFHY</sequence>
<dbReference type="Pfam" id="PF13249">
    <property type="entry name" value="SQHop_cyclase_N"/>
    <property type="match status" value="1"/>
</dbReference>
<dbReference type="GO" id="GO:0016866">
    <property type="term" value="F:intramolecular transferase activity"/>
    <property type="evidence" value="ECO:0007669"/>
    <property type="project" value="InterPro"/>
</dbReference>
<dbReference type="Proteomes" id="UP000199163">
    <property type="component" value="Unassembled WGS sequence"/>
</dbReference>
<dbReference type="InterPro" id="IPR032696">
    <property type="entry name" value="SQ_cyclase_C"/>
</dbReference>
<dbReference type="InterPro" id="IPR002365">
    <property type="entry name" value="Terpene_synthase_CS"/>
</dbReference>
<comment type="pathway">
    <text evidence="1">Secondary metabolite biosynthesis; hopanoid biosynthesis.</text>
</comment>
<dbReference type="SUPFAM" id="SSF48239">
    <property type="entry name" value="Terpenoid cyclases/Protein prenyltransferases"/>
    <property type="match status" value="2"/>
</dbReference>
<keyword evidence="5" id="KW-0812">Transmembrane</keyword>
<dbReference type="GO" id="GO:0005811">
    <property type="term" value="C:lipid droplet"/>
    <property type="evidence" value="ECO:0007669"/>
    <property type="project" value="InterPro"/>
</dbReference>
<keyword evidence="4" id="KW-0413">Isomerase</keyword>
<comment type="similarity">
    <text evidence="2">Belongs to the terpene cyclase/mutase family.</text>
</comment>
<evidence type="ECO:0000256" key="2">
    <source>
        <dbReference type="ARBA" id="ARBA00009755"/>
    </source>
</evidence>